<dbReference type="RefSeq" id="WP_102756858.1">
    <property type="nucleotide sequence ID" value="NZ_CP025791.1"/>
</dbReference>
<dbReference type="EMBL" id="CP025791">
    <property type="protein sequence ID" value="AUP80206.1"/>
    <property type="molecule type" value="Genomic_DNA"/>
</dbReference>
<sequence length="151" mass="16785">MSIASSKDVLQIPPGNLVKINSVILSGEISFLHKSTKTPFPPLVESFQTKNNRIQIDAIIFIDASFPTPKFNVYQLYCISNSGDPKLQFFIDYDLKETEANDFNAYQITFEATNIGVPAGIKLSDVKTIEAYSWNIDPVTSRGTETTVQSN</sequence>
<accession>A0A2K9PT18</accession>
<reference evidence="1 2" key="1">
    <citation type="submission" date="2018-01" db="EMBL/GenBank/DDBJ databases">
        <title>Complete genome sequence of Flavivirga eckloniae ECD14 isolated from seaweed Ecklonia cava.</title>
        <authorList>
            <person name="Lee J.H."/>
            <person name="Baik K.S."/>
            <person name="Seong C.N."/>
        </authorList>
    </citation>
    <scope>NUCLEOTIDE SEQUENCE [LARGE SCALE GENOMIC DNA]</scope>
    <source>
        <strain evidence="1 2">ECD14</strain>
    </source>
</reference>
<dbReference type="Proteomes" id="UP000235826">
    <property type="component" value="Chromosome"/>
</dbReference>
<dbReference type="AlphaFoldDB" id="A0A2K9PT18"/>
<gene>
    <name evidence="1" type="ORF">C1H87_16405</name>
</gene>
<proteinExistence type="predicted"/>
<keyword evidence="2" id="KW-1185">Reference proteome</keyword>
<protein>
    <submittedName>
        <fullName evidence="1">Uncharacterized protein</fullName>
    </submittedName>
</protein>
<evidence type="ECO:0000313" key="1">
    <source>
        <dbReference type="EMBL" id="AUP80206.1"/>
    </source>
</evidence>
<name>A0A2K9PT18_9FLAO</name>
<evidence type="ECO:0000313" key="2">
    <source>
        <dbReference type="Proteomes" id="UP000235826"/>
    </source>
</evidence>
<dbReference type="OrthoDB" id="1261979at2"/>
<organism evidence="1 2">
    <name type="scientific">Flavivirga eckloniae</name>
    <dbReference type="NCBI Taxonomy" id="1803846"/>
    <lineage>
        <taxon>Bacteria</taxon>
        <taxon>Pseudomonadati</taxon>
        <taxon>Bacteroidota</taxon>
        <taxon>Flavobacteriia</taxon>
        <taxon>Flavobacteriales</taxon>
        <taxon>Flavobacteriaceae</taxon>
        <taxon>Flavivirga</taxon>
    </lineage>
</organism>
<dbReference type="KEGG" id="fek:C1H87_16405"/>